<evidence type="ECO:0000256" key="1">
    <source>
        <dbReference type="SAM" id="MobiDB-lite"/>
    </source>
</evidence>
<feature type="compositionally biased region" description="Basic and acidic residues" evidence="1">
    <location>
        <begin position="50"/>
        <end position="60"/>
    </location>
</feature>
<feature type="region of interest" description="Disordered" evidence="1">
    <location>
        <begin position="1"/>
        <end position="276"/>
    </location>
</feature>
<dbReference type="Proteomes" id="UP000289323">
    <property type="component" value="Unassembled WGS sequence"/>
</dbReference>
<name>A0A446BP39_9PEZI</name>
<feature type="compositionally biased region" description="Polar residues" evidence="1">
    <location>
        <begin position="844"/>
        <end position="856"/>
    </location>
</feature>
<accession>A0A446BP39</accession>
<feature type="compositionally biased region" description="Basic and acidic residues" evidence="1">
    <location>
        <begin position="909"/>
        <end position="920"/>
    </location>
</feature>
<feature type="compositionally biased region" description="Basic and acidic residues" evidence="1">
    <location>
        <begin position="100"/>
        <end position="109"/>
    </location>
</feature>
<organism evidence="2 3">
    <name type="scientific">Thermothielavioides terrestris</name>
    <dbReference type="NCBI Taxonomy" id="2587410"/>
    <lineage>
        <taxon>Eukaryota</taxon>
        <taxon>Fungi</taxon>
        <taxon>Dikarya</taxon>
        <taxon>Ascomycota</taxon>
        <taxon>Pezizomycotina</taxon>
        <taxon>Sordariomycetes</taxon>
        <taxon>Sordariomycetidae</taxon>
        <taxon>Sordariales</taxon>
        <taxon>Chaetomiaceae</taxon>
        <taxon>Thermothielavioides</taxon>
    </lineage>
</organism>
<feature type="compositionally biased region" description="Polar residues" evidence="1">
    <location>
        <begin position="608"/>
        <end position="629"/>
    </location>
</feature>
<feature type="compositionally biased region" description="Gly residues" evidence="1">
    <location>
        <begin position="575"/>
        <end position="585"/>
    </location>
</feature>
<dbReference type="EMBL" id="OUUZ01000013">
    <property type="protein sequence ID" value="SPQ24244.1"/>
    <property type="molecule type" value="Genomic_DNA"/>
</dbReference>
<feature type="region of interest" description="Disordered" evidence="1">
    <location>
        <begin position="557"/>
        <end position="644"/>
    </location>
</feature>
<feature type="region of interest" description="Disordered" evidence="1">
    <location>
        <begin position="667"/>
        <end position="862"/>
    </location>
</feature>
<feature type="compositionally biased region" description="Polar residues" evidence="1">
    <location>
        <begin position="741"/>
        <end position="761"/>
    </location>
</feature>
<feature type="compositionally biased region" description="Basic residues" evidence="1">
    <location>
        <begin position="423"/>
        <end position="439"/>
    </location>
</feature>
<dbReference type="AlphaFoldDB" id="A0A446BP39"/>
<feature type="region of interest" description="Disordered" evidence="1">
    <location>
        <begin position="367"/>
        <end position="486"/>
    </location>
</feature>
<gene>
    <name evidence="2" type="ORF">TT172_LOCUS6663</name>
</gene>
<feature type="compositionally biased region" description="Basic and acidic residues" evidence="1">
    <location>
        <begin position="18"/>
        <end position="31"/>
    </location>
</feature>
<sequence length="1030" mass="105948">MAAVPLPGAYPDSVPQTPEEHTHTMRTERQPDLMQPEQQLHHRQRHKLHKPGDRRGHKYSDSGVGMTADEPKLFQPLPPVLRVSGSHWTGPDEAVGGDAYSRENDEPIRPQESIRPNLETANLPHGIQDDRVQAPDSNDSGLEHALAAGDAVEPGMGFTNDETAALNKPLPQDPSPYGGSLPEGTAGGVHNSVVGHGSATDDHAEHHHLPPKGSGVYNTVVGHGSQDEESRRHRQTRNTDGASPDDEFFTPPLPDIPEERQKDPGLTATFSDAPQIAPGFLPATAVRDDVLLAEVAAAKAAADKDAQRSHPPPQIEPTTRRSFPLVPAGAGGHDKRRQLFPSRSGTAAAGAAGLGAGLAASEFLDQRRDGSSLVDQERGRSGLLAENDRHQTAGGAVAGKRRPSSQALPDEKTGSYWDESPKGKRKHKILGIFHRHKHSSKGEHTGPRRKSSGDAAYPVKEDVTNVDNSTRLRKHTRGYRSSPAGKAATAGCDSHAKEKAAAGAAVGAGGFGLLRHRKKHSIGEKNEDTTSRFSPLLTADAGGAGPAGEVPRQVEQVSTPYEHPREPPLPPQAGSAGGGTAGGPGHYSLLASGTPSGKQHVVGAQPGTRGTTTNEPGNYNTLASGTPSGLNAVPAAGSTGRNVVADEPRDYSALASGIPSGIMRDSAVSAPETADHNAASGAAEGSGDTAEYNVLSSGTPSGVKVKPKSPRQAIHGTDRAAPARDQAGNRQPRAAGILDSHSVSEPTAPATSGPDSTTASHPDTGPAVQPSFLTATPPPYGRATSHPNPSQESVPGVTTYPRPEAAHNMSPEVMPTSYTTITTTAPRAGEPGPAAEPHPHPQPSTGTGPGSCTSAGMSPAVTPRGHMAFVADRHRSAGDQPEPEGHVDTEKDKAKDKDGTAAAVQRPRNMREREGARAPARDPALAAASAWWAHAERGDGGARAPASDAAAAAAAAAATASAASAAAASAAASAGAGGAAAGGGQGEGARSAGGRGGGGLGPGKIVHRCEHCGGENDISRYFAQVRPGRL</sequence>
<evidence type="ECO:0000313" key="2">
    <source>
        <dbReference type="EMBL" id="SPQ24244.1"/>
    </source>
</evidence>
<feature type="compositionally biased region" description="Basic and acidic residues" evidence="1">
    <location>
        <begin position="875"/>
        <end position="899"/>
    </location>
</feature>
<evidence type="ECO:0000313" key="3">
    <source>
        <dbReference type="Proteomes" id="UP000289323"/>
    </source>
</evidence>
<feature type="region of interest" description="Disordered" evidence="1">
    <location>
        <begin position="297"/>
        <end position="352"/>
    </location>
</feature>
<feature type="region of interest" description="Disordered" evidence="1">
    <location>
        <begin position="975"/>
        <end position="999"/>
    </location>
</feature>
<feature type="compositionally biased region" description="Low complexity" evidence="1">
    <location>
        <begin position="816"/>
        <end position="833"/>
    </location>
</feature>
<feature type="compositionally biased region" description="Basic and acidic residues" evidence="1">
    <location>
        <begin position="199"/>
        <end position="208"/>
    </location>
</feature>
<reference evidence="2 3" key="1">
    <citation type="submission" date="2018-04" db="EMBL/GenBank/DDBJ databases">
        <authorList>
            <person name="Huttner S."/>
            <person name="Dainat J."/>
        </authorList>
    </citation>
    <scope>NUCLEOTIDE SEQUENCE [LARGE SCALE GENOMIC DNA]</scope>
</reference>
<protein>
    <submittedName>
        <fullName evidence="2">889cb6c5-dd08-4ba9-8487-08d758f9a8d8</fullName>
    </submittedName>
</protein>
<proteinExistence type="predicted"/>
<feature type="compositionally biased region" description="Basic and acidic residues" evidence="1">
    <location>
        <begin position="367"/>
        <end position="391"/>
    </location>
</feature>
<feature type="compositionally biased region" description="Low complexity" evidence="1">
    <location>
        <begin position="188"/>
        <end position="198"/>
    </location>
</feature>
<feature type="region of interest" description="Disordered" evidence="1">
    <location>
        <begin position="875"/>
        <end position="922"/>
    </location>
</feature>